<evidence type="ECO:0000313" key="3">
    <source>
        <dbReference type="Proteomes" id="UP000033079"/>
    </source>
</evidence>
<dbReference type="EMBL" id="CP009530">
    <property type="protein sequence ID" value="AKB59511.1"/>
    <property type="molecule type" value="Genomic_DNA"/>
</dbReference>
<accession>A0A0E3LR71</accession>
<evidence type="ECO:0000313" key="2">
    <source>
        <dbReference type="EMBL" id="AKB59511.1"/>
    </source>
</evidence>
<dbReference type="InterPro" id="IPR029063">
    <property type="entry name" value="SAM-dependent_MTases_sf"/>
</dbReference>
<dbReference type="Gene3D" id="3.40.50.150">
    <property type="entry name" value="Vaccinia Virus protein VP39"/>
    <property type="match status" value="1"/>
</dbReference>
<dbReference type="RefSeq" id="WP_048121861.1">
    <property type="nucleotide sequence ID" value="NZ_CP009530.1"/>
</dbReference>
<dbReference type="PATRIC" id="fig|1434106.5.peg.3824"/>
<dbReference type="Pfam" id="PF08241">
    <property type="entry name" value="Methyltransf_11"/>
    <property type="match status" value="1"/>
</dbReference>
<protein>
    <submittedName>
        <fullName evidence="2">Ubiquinone/menaquinone biosynthesis methyltransferase</fullName>
    </submittedName>
</protein>
<dbReference type="KEGG" id="mbar:MSBR2_2995"/>
<keyword evidence="2" id="KW-0489">Methyltransferase</keyword>
<dbReference type="PANTHER" id="PTHR43591:SF24">
    <property type="entry name" value="2-METHOXY-6-POLYPRENYL-1,4-BENZOQUINOL METHYLASE, MITOCHONDRIAL"/>
    <property type="match status" value="1"/>
</dbReference>
<dbReference type="SUPFAM" id="SSF53335">
    <property type="entry name" value="S-adenosyl-L-methionine-dependent methyltransferases"/>
    <property type="match status" value="1"/>
</dbReference>
<dbReference type="GO" id="GO:0032259">
    <property type="term" value="P:methylation"/>
    <property type="evidence" value="ECO:0007669"/>
    <property type="project" value="UniProtKB-KW"/>
</dbReference>
<keyword evidence="2" id="KW-0808">Transferase</keyword>
<evidence type="ECO:0000259" key="1">
    <source>
        <dbReference type="Pfam" id="PF08241"/>
    </source>
</evidence>
<dbReference type="PANTHER" id="PTHR43591">
    <property type="entry name" value="METHYLTRANSFERASE"/>
    <property type="match status" value="1"/>
</dbReference>
<dbReference type="InterPro" id="IPR013216">
    <property type="entry name" value="Methyltransf_11"/>
</dbReference>
<organism evidence="2 3">
    <name type="scientific">Methanosarcina barkeri 227</name>
    <dbReference type="NCBI Taxonomy" id="1434106"/>
    <lineage>
        <taxon>Archaea</taxon>
        <taxon>Methanobacteriati</taxon>
        <taxon>Methanobacteriota</taxon>
        <taxon>Stenosarchaea group</taxon>
        <taxon>Methanomicrobia</taxon>
        <taxon>Methanosarcinales</taxon>
        <taxon>Methanosarcinaceae</taxon>
        <taxon>Methanosarcina</taxon>
    </lineage>
</organism>
<dbReference type="GO" id="GO:0008757">
    <property type="term" value="F:S-adenosylmethionine-dependent methyltransferase activity"/>
    <property type="evidence" value="ECO:0007669"/>
    <property type="project" value="InterPro"/>
</dbReference>
<keyword evidence="2" id="KW-0830">Ubiquinone</keyword>
<proteinExistence type="predicted"/>
<dbReference type="HOGENOM" id="CLU_037990_4_0_2"/>
<gene>
    <name evidence="2" type="ORF">MSBR2_2995</name>
</gene>
<name>A0A0E3LR71_METBA</name>
<dbReference type="CDD" id="cd02440">
    <property type="entry name" value="AdoMet_MTases"/>
    <property type="match status" value="1"/>
</dbReference>
<reference evidence="2 3" key="1">
    <citation type="submission" date="2014-07" db="EMBL/GenBank/DDBJ databases">
        <title>Methanogenic archaea and the global carbon cycle.</title>
        <authorList>
            <person name="Henriksen J.R."/>
            <person name="Luke J."/>
            <person name="Reinhart S."/>
            <person name="Benedict M.N."/>
            <person name="Youngblut N.D."/>
            <person name="Metcalf M.E."/>
            <person name="Whitaker R.J."/>
            <person name="Metcalf W.W."/>
        </authorList>
    </citation>
    <scope>NUCLEOTIDE SEQUENCE [LARGE SCALE GENOMIC DNA]</scope>
    <source>
        <strain evidence="2 3">227</strain>
    </source>
</reference>
<sequence length="249" mass="28707">MNLNTRIKNYWEGEAQGYSEAIEDELNGFERKAWSDLILEYAPSKDCLDILDIGTGPGFFPIVLSQGGHNVTGIDLTENMIEFARFNLGREGASAKLMTMDCQSLKFPDNSFDLLICRNLTWTLDDPAKAYKEWHRVLRSGGRILVFDACWYLHLFDENMKIVYEKKEKEILMKYGHPMHQHKDQAEGDALSRKLFMSDKVRPQWDLDMMLKLGFSKVFADTSVGERILNEQQQDRNSMHPPFLVGGEK</sequence>
<dbReference type="GeneID" id="24846358"/>
<feature type="domain" description="Methyltransferase type 11" evidence="1">
    <location>
        <begin position="51"/>
        <end position="145"/>
    </location>
</feature>
<dbReference type="Proteomes" id="UP000033079">
    <property type="component" value="Chromosome"/>
</dbReference>
<dbReference type="AlphaFoldDB" id="A0A0E3LR71"/>